<evidence type="ECO:0000256" key="3">
    <source>
        <dbReference type="ARBA" id="ARBA00012438"/>
    </source>
</evidence>
<evidence type="ECO:0000256" key="1">
    <source>
        <dbReference type="ARBA" id="ARBA00000085"/>
    </source>
</evidence>
<keyword evidence="7 13" id="KW-0418">Kinase</keyword>
<dbReference type="Pfam" id="PF02518">
    <property type="entry name" value="HATPase_c"/>
    <property type="match status" value="1"/>
</dbReference>
<comment type="catalytic activity">
    <reaction evidence="1">
        <text>ATP + protein L-histidine = ADP + protein N-phospho-L-histidine.</text>
        <dbReference type="EC" id="2.7.13.3"/>
    </reaction>
</comment>
<dbReference type="CDD" id="cd00075">
    <property type="entry name" value="HATPase"/>
    <property type="match status" value="1"/>
</dbReference>
<evidence type="ECO:0000256" key="2">
    <source>
        <dbReference type="ARBA" id="ARBA00004236"/>
    </source>
</evidence>
<keyword evidence="9" id="KW-0902">Two-component regulatory system</keyword>
<evidence type="ECO:0000313" key="13">
    <source>
        <dbReference type="EMBL" id="MBS2962743.1"/>
    </source>
</evidence>
<feature type="domain" description="Histidine kinase" evidence="12">
    <location>
        <begin position="198"/>
        <end position="419"/>
    </location>
</feature>
<gene>
    <name evidence="13" type="ORF">KGA66_06790</name>
</gene>
<evidence type="ECO:0000256" key="8">
    <source>
        <dbReference type="ARBA" id="ARBA00022840"/>
    </source>
</evidence>
<dbReference type="GO" id="GO:0005524">
    <property type="term" value="F:ATP binding"/>
    <property type="evidence" value="ECO:0007669"/>
    <property type="project" value="UniProtKB-KW"/>
</dbReference>
<dbReference type="SMART" id="SM00388">
    <property type="entry name" value="HisKA"/>
    <property type="match status" value="1"/>
</dbReference>
<dbReference type="PANTHER" id="PTHR42878">
    <property type="entry name" value="TWO-COMPONENT HISTIDINE KINASE"/>
    <property type="match status" value="1"/>
</dbReference>
<dbReference type="SUPFAM" id="SSF55874">
    <property type="entry name" value="ATPase domain of HSP90 chaperone/DNA topoisomerase II/histidine kinase"/>
    <property type="match status" value="1"/>
</dbReference>
<evidence type="ECO:0000256" key="4">
    <source>
        <dbReference type="ARBA" id="ARBA00022553"/>
    </source>
</evidence>
<dbReference type="PRINTS" id="PR00344">
    <property type="entry name" value="BCTRLSENSOR"/>
</dbReference>
<dbReference type="InterPro" id="IPR050351">
    <property type="entry name" value="BphY/WalK/GraS-like"/>
</dbReference>
<dbReference type="SMART" id="SM00387">
    <property type="entry name" value="HATPase_c"/>
    <property type="match status" value="1"/>
</dbReference>
<reference evidence="13" key="1">
    <citation type="submission" date="2021-04" db="EMBL/GenBank/DDBJ databases">
        <title>Genome based classification of Actinospica acidithermotolerans sp. nov., an actinobacterium isolated from an Indonesian hot spring.</title>
        <authorList>
            <person name="Kusuma A.B."/>
            <person name="Putra K.E."/>
            <person name="Nafisah S."/>
            <person name="Loh J."/>
            <person name="Nouioui I."/>
            <person name="Goodfellow M."/>
        </authorList>
    </citation>
    <scope>NUCLEOTIDE SEQUENCE</scope>
    <source>
        <strain evidence="13">DSM 45618</strain>
    </source>
</reference>
<dbReference type="GO" id="GO:0000156">
    <property type="term" value="F:phosphorelay response regulator activity"/>
    <property type="evidence" value="ECO:0007669"/>
    <property type="project" value="TreeGrafter"/>
</dbReference>
<dbReference type="PANTHER" id="PTHR42878:SF7">
    <property type="entry name" value="SENSOR HISTIDINE KINASE GLRK"/>
    <property type="match status" value="1"/>
</dbReference>
<dbReference type="GO" id="GO:0030295">
    <property type="term" value="F:protein kinase activator activity"/>
    <property type="evidence" value="ECO:0007669"/>
    <property type="project" value="TreeGrafter"/>
</dbReference>
<dbReference type="Gene3D" id="1.10.287.130">
    <property type="match status" value="1"/>
</dbReference>
<dbReference type="RefSeq" id="WP_211465748.1">
    <property type="nucleotide sequence ID" value="NZ_JAGSXH010000015.1"/>
</dbReference>
<organism evidence="13 14">
    <name type="scientific">Actinocrinis puniceicyclus</name>
    <dbReference type="NCBI Taxonomy" id="977794"/>
    <lineage>
        <taxon>Bacteria</taxon>
        <taxon>Bacillati</taxon>
        <taxon>Actinomycetota</taxon>
        <taxon>Actinomycetes</taxon>
        <taxon>Catenulisporales</taxon>
        <taxon>Actinospicaceae</taxon>
        <taxon>Actinocrinis</taxon>
    </lineage>
</organism>
<evidence type="ECO:0000259" key="12">
    <source>
        <dbReference type="PROSITE" id="PS50109"/>
    </source>
</evidence>
<evidence type="ECO:0000256" key="6">
    <source>
        <dbReference type="ARBA" id="ARBA00022741"/>
    </source>
</evidence>
<dbReference type="Proteomes" id="UP000677913">
    <property type="component" value="Unassembled WGS sequence"/>
</dbReference>
<dbReference type="AlphaFoldDB" id="A0A8J7WI89"/>
<keyword evidence="5" id="KW-0808">Transferase</keyword>
<evidence type="ECO:0000256" key="7">
    <source>
        <dbReference type="ARBA" id="ARBA00022777"/>
    </source>
</evidence>
<keyword evidence="4" id="KW-0597">Phosphoprotein</keyword>
<dbReference type="InterPro" id="IPR036890">
    <property type="entry name" value="HATPase_C_sf"/>
</dbReference>
<evidence type="ECO:0000256" key="10">
    <source>
        <dbReference type="ARBA" id="ARBA00039401"/>
    </source>
</evidence>
<dbReference type="GO" id="GO:0005886">
    <property type="term" value="C:plasma membrane"/>
    <property type="evidence" value="ECO:0007669"/>
    <property type="project" value="UniProtKB-SubCell"/>
</dbReference>
<accession>A0A8J7WI89</accession>
<dbReference type="CDD" id="cd00082">
    <property type="entry name" value="HisKA"/>
    <property type="match status" value="1"/>
</dbReference>
<comment type="caution">
    <text evidence="13">The sequence shown here is derived from an EMBL/GenBank/DDBJ whole genome shotgun (WGS) entry which is preliminary data.</text>
</comment>
<keyword evidence="11" id="KW-1133">Transmembrane helix</keyword>
<dbReference type="InterPro" id="IPR004358">
    <property type="entry name" value="Sig_transdc_His_kin-like_C"/>
</dbReference>
<feature type="transmembrane region" description="Helical" evidence="11">
    <location>
        <begin position="21"/>
        <end position="49"/>
    </location>
</feature>
<dbReference type="InterPro" id="IPR003594">
    <property type="entry name" value="HATPase_dom"/>
</dbReference>
<keyword evidence="6" id="KW-0547">Nucleotide-binding</keyword>
<dbReference type="InterPro" id="IPR036097">
    <property type="entry name" value="HisK_dim/P_sf"/>
</dbReference>
<keyword evidence="11" id="KW-0472">Membrane</keyword>
<dbReference type="GO" id="GO:0000155">
    <property type="term" value="F:phosphorelay sensor kinase activity"/>
    <property type="evidence" value="ECO:0007669"/>
    <property type="project" value="InterPro"/>
</dbReference>
<dbReference type="EMBL" id="JAGSXH010000015">
    <property type="protein sequence ID" value="MBS2962743.1"/>
    <property type="molecule type" value="Genomic_DNA"/>
</dbReference>
<proteinExistence type="predicted"/>
<comment type="subcellular location">
    <subcellularLocation>
        <location evidence="2">Cell membrane</location>
    </subcellularLocation>
</comment>
<dbReference type="Pfam" id="PF00512">
    <property type="entry name" value="HisKA"/>
    <property type="match status" value="1"/>
</dbReference>
<evidence type="ECO:0000256" key="5">
    <source>
        <dbReference type="ARBA" id="ARBA00022679"/>
    </source>
</evidence>
<dbReference type="InterPro" id="IPR005467">
    <property type="entry name" value="His_kinase_dom"/>
</dbReference>
<evidence type="ECO:0000313" key="14">
    <source>
        <dbReference type="Proteomes" id="UP000677913"/>
    </source>
</evidence>
<dbReference type="Gene3D" id="3.30.565.10">
    <property type="entry name" value="Histidine kinase-like ATPase, C-terminal domain"/>
    <property type="match status" value="1"/>
</dbReference>
<dbReference type="PROSITE" id="PS50109">
    <property type="entry name" value="HIS_KIN"/>
    <property type="match status" value="1"/>
</dbReference>
<sequence length="432" mass="46343">MSRTAMTLGRRRSAVTPERRMLARATAVLACRIAAGFLAALTLLGFSIYRVVLTEQHNQARQQLEFELAFGNPDQTTPCLWLFEIVDGQTPRGRAAPEGLPLASAVAAARDGAPPKRTSWASHGAVYDVLTVRHGDVVRQAVLDTWYQQADLDHLVRALVLVGLLGVGAATIVGAEVGRRSIAPLGDALAKQRRFVADASHELRTPLTRLHTRAQLLLRKPAEQVPEPLAKELGALVRAAGELNELIEDLLVSAALHNDPERSRIVDLAALALEAAEAERPRLNGRTLEVEIGDCEAAADAACAFLVNGADSPLRRMIATLLDNAIGHTEASGRIRLRIRSADRGLVELEVTDDGTGFDQADSERIFERFAQSGHPGPHRFGLGLALAREIAADHAGTIRAESRPGRGAIFTVRLPAAKAAVEPTPVTQASS</sequence>
<evidence type="ECO:0000256" key="9">
    <source>
        <dbReference type="ARBA" id="ARBA00023012"/>
    </source>
</evidence>
<protein>
    <recommendedName>
        <fullName evidence="10">Sensor-like histidine kinase SenX3</fullName>
        <ecNumber evidence="3">2.7.13.3</ecNumber>
    </recommendedName>
</protein>
<keyword evidence="14" id="KW-1185">Reference proteome</keyword>
<name>A0A8J7WI89_9ACTN</name>
<evidence type="ECO:0000256" key="11">
    <source>
        <dbReference type="SAM" id="Phobius"/>
    </source>
</evidence>
<keyword evidence="11" id="KW-0812">Transmembrane</keyword>
<dbReference type="GO" id="GO:0007234">
    <property type="term" value="P:osmosensory signaling via phosphorelay pathway"/>
    <property type="evidence" value="ECO:0007669"/>
    <property type="project" value="TreeGrafter"/>
</dbReference>
<dbReference type="EC" id="2.7.13.3" evidence="3"/>
<dbReference type="InterPro" id="IPR003661">
    <property type="entry name" value="HisK_dim/P_dom"/>
</dbReference>
<keyword evidence="8" id="KW-0067">ATP-binding</keyword>
<dbReference type="SUPFAM" id="SSF47384">
    <property type="entry name" value="Homodimeric domain of signal transducing histidine kinase"/>
    <property type="match status" value="1"/>
</dbReference>